<feature type="chain" id="PRO_5025486520" description="Lipoprotein" evidence="1">
    <location>
        <begin position="20"/>
        <end position="255"/>
    </location>
</feature>
<keyword evidence="1" id="KW-0732">Signal</keyword>
<dbReference type="Proteomes" id="UP000366872">
    <property type="component" value="Unassembled WGS sequence"/>
</dbReference>
<dbReference type="PROSITE" id="PS51257">
    <property type="entry name" value="PROKAR_LIPOPROTEIN"/>
    <property type="match status" value="1"/>
</dbReference>
<feature type="signal peptide" evidence="1">
    <location>
        <begin position="1"/>
        <end position="19"/>
    </location>
</feature>
<dbReference type="RefSeq" id="WP_136078129.1">
    <property type="nucleotide sequence ID" value="NZ_CAAHFG010000001.1"/>
</dbReference>
<protein>
    <recommendedName>
        <fullName evidence="4">Lipoprotein</fullName>
    </recommendedName>
</protein>
<gene>
    <name evidence="2" type="ORF">PDESU_01018</name>
</gene>
<evidence type="ECO:0000313" key="2">
    <source>
        <dbReference type="EMBL" id="VGO12465.1"/>
    </source>
</evidence>
<dbReference type="AlphaFoldDB" id="A0A6C2TXU4"/>
<sequence>MKKQTLVKISAMAALALLAGCKAIPPDNAELTEMKFDGIGGSRYTEILLVYGNGLTKNVTAGVYNTVGMNGADPKGPGDSSPLEILDAIDLKQVKKDNKALSVVKNGPRRWTIDYLGVKAGKVRDFQGLKAHWVMWFPIPPAMLKGVHVPYESMNALRDTSMGIRKGTRVYLLDDPDGNTWCMKAMSNVKFPDQKFEDLKDLGSRLELPEGWKFRSIELGKELVFTTDNGKTMILQDELDNTYDRVGGPYSNYKP</sequence>
<dbReference type="EMBL" id="CAAHFG010000001">
    <property type="protein sequence ID" value="VGO12465.1"/>
    <property type="molecule type" value="Genomic_DNA"/>
</dbReference>
<organism evidence="2 3">
    <name type="scientific">Pontiella desulfatans</name>
    <dbReference type="NCBI Taxonomy" id="2750659"/>
    <lineage>
        <taxon>Bacteria</taxon>
        <taxon>Pseudomonadati</taxon>
        <taxon>Kiritimatiellota</taxon>
        <taxon>Kiritimatiellia</taxon>
        <taxon>Kiritimatiellales</taxon>
        <taxon>Pontiellaceae</taxon>
        <taxon>Pontiella</taxon>
    </lineage>
</organism>
<evidence type="ECO:0000313" key="3">
    <source>
        <dbReference type="Proteomes" id="UP000366872"/>
    </source>
</evidence>
<evidence type="ECO:0000256" key="1">
    <source>
        <dbReference type="SAM" id="SignalP"/>
    </source>
</evidence>
<evidence type="ECO:0008006" key="4">
    <source>
        <dbReference type="Google" id="ProtNLM"/>
    </source>
</evidence>
<reference evidence="2 3" key="1">
    <citation type="submission" date="2019-04" db="EMBL/GenBank/DDBJ databases">
        <authorList>
            <person name="Van Vliet M D."/>
        </authorList>
    </citation>
    <scope>NUCLEOTIDE SEQUENCE [LARGE SCALE GENOMIC DNA]</scope>
    <source>
        <strain evidence="2 3">F1</strain>
    </source>
</reference>
<proteinExistence type="predicted"/>
<keyword evidence="3" id="KW-1185">Reference proteome</keyword>
<name>A0A6C2TXU4_PONDE</name>
<accession>A0A6C2TXU4</accession>